<feature type="region of interest" description="Disordered" evidence="1">
    <location>
        <begin position="1"/>
        <end position="115"/>
    </location>
</feature>
<proteinExistence type="predicted"/>
<dbReference type="AlphaFoldDB" id="A0A7R8XBL5"/>
<evidence type="ECO:0000256" key="1">
    <source>
        <dbReference type="SAM" id="MobiDB-lite"/>
    </source>
</evidence>
<sequence length="403" mass="45611">MLKDRTDSAEKRDRSLRMRGTVKVQGIKDYGKRGKRDRRISVRELGRKRSEDERDHASSRPIQRAILEPPSRSLSDLREPLSTATAPAFDDNGSPFTRGKKLDDAPEPSHDRARDPINSCTALILIAFSGFKTAPSGCILLLESSRLGTMESRQERGRRRPTYERIEGMNKGMNKDRLFRARASLSPLLRPTEWPHVPATAAGWPHVPAASARGTPTKRTNEKLMRSECRSESGQSGESSSSSRLEYAAETQGFFFPDLHVSLPMSPGAGEWARFKQRNAMRNEMQREVSLTLPSVRIPIKTNVSGGLRNPTRWNPYLIRISSVSRPYLVRISSVSHPCLIRIIRYARLRFAPIVRFRQRRGIIPSNGDLLRLSITPTRAGAGRDPNRYAWTEMEFNCFFPVD</sequence>
<keyword evidence="3" id="KW-1185">Reference proteome</keyword>
<feature type="compositionally biased region" description="Basic and acidic residues" evidence="1">
    <location>
        <begin position="39"/>
        <end position="58"/>
    </location>
</feature>
<evidence type="ECO:0000313" key="2">
    <source>
        <dbReference type="EMBL" id="CAD7246554.1"/>
    </source>
</evidence>
<dbReference type="EMBL" id="CAJPEV010001166">
    <property type="protein sequence ID" value="CAG0891132.1"/>
    <property type="molecule type" value="Genomic_DNA"/>
</dbReference>
<accession>A0A7R8XBL5</accession>
<feature type="compositionally biased region" description="Low complexity" evidence="1">
    <location>
        <begin position="232"/>
        <end position="243"/>
    </location>
</feature>
<reference evidence="2" key="1">
    <citation type="submission" date="2020-11" db="EMBL/GenBank/DDBJ databases">
        <authorList>
            <person name="Tran Van P."/>
        </authorList>
    </citation>
    <scope>NUCLEOTIDE SEQUENCE</scope>
</reference>
<dbReference type="Proteomes" id="UP000677054">
    <property type="component" value="Unassembled WGS sequence"/>
</dbReference>
<feature type="compositionally biased region" description="Basic and acidic residues" evidence="1">
    <location>
        <begin position="219"/>
        <end position="231"/>
    </location>
</feature>
<evidence type="ECO:0000313" key="3">
    <source>
        <dbReference type="Proteomes" id="UP000677054"/>
    </source>
</evidence>
<name>A0A7R8XBL5_9CRUS</name>
<organism evidence="2">
    <name type="scientific">Darwinula stevensoni</name>
    <dbReference type="NCBI Taxonomy" id="69355"/>
    <lineage>
        <taxon>Eukaryota</taxon>
        <taxon>Metazoa</taxon>
        <taxon>Ecdysozoa</taxon>
        <taxon>Arthropoda</taxon>
        <taxon>Crustacea</taxon>
        <taxon>Oligostraca</taxon>
        <taxon>Ostracoda</taxon>
        <taxon>Podocopa</taxon>
        <taxon>Podocopida</taxon>
        <taxon>Darwinulocopina</taxon>
        <taxon>Darwinuloidea</taxon>
        <taxon>Darwinulidae</taxon>
        <taxon>Darwinula</taxon>
    </lineage>
</organism>
<feature type="region of interest" description="Disordered" evidence="1">
    <location>
        <begin position="206"/>
        <end position="243"/>
    </location>
</feature>
<feature type="compositionally biased region" description="Basic and acidic residues" evidence="1">
    <location>
        <begin position="1"/>
        <end position="16"/>
    </location>
</feature>
<protein>
    <submittedName>
        <fullName evidence="2">Uncharacterized protein</fullName>
    </submittedName>
</protein>
<dbReference type="EMBL" id="LR900683">
    <property type="protein sequence ID" value="CAD7246554.1"/>
    <property type="molecule type" value="Genomic_DNA"/>
</dbReference>
<feature type="compositionally biased region" description="Basic and acidic residues" evidence="1">
    <location>
        <begin position="100"/>
        <end position="115"/>
    </location>
</feature>
<gene>
    <name evidence="2" type="ORF">DSTB1V02_LOCUS6402</name>
</gene>